<dbReference type="Proteomes" id="UP000177235">
    <property type="component" value="Unassembled WGS sequence"/>
</dbReference>
<dbReference type="Pfam" id="PF02729">
    <property type="entry name" value="OTCace_N"/>
    <property type="match status" value="1"/>
</dbReference>
<keyword evidence="3 7" id="KW-0808">Transferase</keyword>
<feature type="binding site" evidence="7">
    <location>
        <position position="136"/>
    </location>
    <ligand>
        <name>carbamoyl phosphate</name>
        <dbReference type="ChEBI" id="CHEBI:58228"/>
    </ligand>
</feature>
<dbReference type="InterPro" id="IPR036901">
    <property type="entry name" value="Asp/Orn_carbamoylTrfase_sf"/>
</dbReference>
<dbReference type="Pfam" id="PF00185">
    <property type="entry name" value="OTCace"/>
    <property type="match status" value="1"/>
</dbReference>
<dbReference type="SUPFAM" id="SSF53671">
    <property type="entry name" value="Aspartate/ornithine carbamoyltransferase"/>
    <property type="match status" value="1"/>
</dbReference>
<dbReference type="EMBL" id="MFFF01000030">
    <property type="protein sequence ID" value="OGE98549.1"/>
    <property type="molecule type" value="Genomic_DNA"/>
</dbReference>
<comment type="caution">
    <text evidence="10">The sequence shown here is derived from an EMBL/GenBank/DDBJ whole genome shotgun (WGS) entry which is preliminary data.</text>
</comment>
<evidence type="ECO:0000256" key="1">
    <source>
        <dbReference type="ARBA" id="ARBA00004852"/>
    </source>
</evidence>
<dbReference type="PANTHER" id="PTHR45753">
    <property type="entry name" value="ORNITHINE CARBAMOYLTRANSFERASE, MITOCHONDRIAL"/>
    <property type="match status" value="1"/>
</dbReference>
<comment type="pathway">
    <text evidence="1 7">Pyrimidine metabolism; UMP biosynthesis via de novo pathway; (S)-dihydroorotate from bicarbonate: step 2/3.</text>
</comment>
<dbReference type="GO" id="GO:0006520">
    <property type="term" value="P:amino acid metabolic process"/>
    <property type="evidence" value="ECO:0007669"/>
    <property type="project" value="InterPro"/>
</dbReference>
<sequence>MKHILKAEQFTDVAFVDKLCESAEKLRAEDGKGKILNSLEGKIVATLFFEPSTRTRLSFEAAAQKLGAKIVSTENAMHSTKAAAGEALPDIIRIVNQYADAIVFRHPEIGSAEIAASVSEAPLINAGDGAGQHPTQALGDIYTLKKEFGKIEGLKIAMAGDLKFGRTVHSLLPMISLYKDVSVYLVSPPQLRFPEEYKKPGIKFEESENLDAVLDTVDVLYVTRVQKERFASEAEYLKLKGSYVVDKASLSKMKKDAIIMHPLPRIDEIAPEVDSDPRAAYFRQAKNGLYMRMALLQELLAKN</sequence>
<feature type="binding site" evidence="7">
    <location>
        <position position="54"/>
    </location>
    <ligand>
        <name>carbamoyl phosphate</name>
        <dbReference type="ChEBI" id="CHEBI:58228"/>
    </ligand>
</feature>
<dbReference type="GO" id="GO:0044205">
    <property type="term" value="P:'de novo' UMP biosynthetic process"/>
    <property type="evidence" value="ECO:0007669"/>
    <property type="project" value="UniProtKB-UniRule"/>
</dbReference>
<evidence type="ECO:0000256" key="5">
    <source>
        <dbReference type="ARBA" id="ARBA00043884"/>
    </source>
</evidence>
<dbReference type="NCBIfam" id="TIGR00670">
    <property type="entry name" value="asp_carb_tr"/>
    <property type="match status" value="1"/>
</dbReference>
<dbReference type="InterPro" id="IPR006131">
    <property type="entry name" value="Asp_carbamoyltransf_Asp/Orn-bd"/>
</dbReference>
<dbReference type="UniPathway" id="UPA00070">
    <property type="reaction ID" value="UER00116"/>
</dbReference>
<comment type="catalytic activity">
    <reaction evidence="6 7">
        <text>carbamoyl phosphate + L-aspartate = N-carbamoyl-L-aspartate + phosphate + H(+)</text>
        <dbReference type="Rhea" id="RHEA:20013"/>
        <dbReference type="ChEBI" id="CHEBI:15378"/>
        <dbReference type="ChEBI" id="CHEBI:29991"/>
        <dbReference type="ChEBI" id="CHEBI:32814"/>
        <dbReference type="ChEBI" id="CHEBI:43474"/>
        <dbReference type="ChEBI" id="CHEBI:58228"/>
        <dbReference type="EC" id="2.1.3.2"/>
    </reaction>
</comment>
<dbReference type="EC" id="2.1.3.2" evidence="7"/>
<evidence type="ECO:0000259" key="8">
    <source>
        <dbReference type="Pfam" id="PF00185"/>
    </source>
</evidence>
<feature type="binding site" evidence="7">
    <location>
        <position position="166"/>
    </location>
    <ligand>
        <name>L-aspartate</name>
        <dbReference type="ChEBI" id="CHEBI:29991"/>
    </ligand>
</feature>
<gene>
    <name evidence="7" type="primary">pyrB</name>
    <name evidence="10" type="ORF">A3J05_04205</name>
</gene>
<dbReference type="NCBIfam" id="NF002032">
    <property type="entry name" value="PRK00856.1"/>
    <property type="match status" value="1"/>
</dbReference>
<comment type="similarity">
    <text evidence="2 7">Belongs to the aspartate/ornithine carbamoyltransferase superfamily. ATCase family.</text>
</comment>
<dbReference type="AlphaFoldDB" id="A0A1F5Q8N2"/>
<feature type="domain" description="Aspartate/ornithine carbamoyltransferase Asp/Orn-binding" evidence="8">
    <location>
        <begin position="152"/>
        <end position="297"/>
    </location>
</feature>
<dbReference type="GO" id="GO:0016597">
    <property type="term" value="F:amino acid binding"/>
    <property type="evidence" value="ECO:0007669"/>
    <property type="project" value="InterPro"/>
</dbReference>
<feature type="binding site" evidence="7">
    <location>
        <position position="263"/>
    </location>
    <ligand>
        <name>carbamoyl phosphate</name>
        <dbReference type="ChEBI" id="CHEBI:58228"/>
    </ligand>
</feature>
<dbReference type="PRINTS" id="PR00100">
    <property type="entry name" value="AOTCASE"/>
</dbReference>
<dbReference type="InterPro" id="IPR006130">
    <property type="entry name" value="Asp/Orn_carbamoylTrfase"/>
</dbReference>
<evidence type="ECO:0000256" key="4">
    <source>
        <dbReference type="ARBA" id="ARBA00022975"/>
    </source>
</evidence>
<dbReference type="FunFam" id="3.40.50.1370:FF:000002">
    <property type="entry name" value="Aspartate carbamoyltransferase 2"/>
    <property type="match status" value="1"/>
</dbReference>
<comment type="function">
    <text evidence="5 7">Catalyzes the condensation of carbamoyl phosphate and aspartate to form carbamoyl aspartate and inorganic phosphate, the committed step in the de novo pyrimidine nucleotide biosynthesis pathway.</text>
</comment>
<dbReference type="GO" id="GO:0004070">
    <property type="term" value="F:aspartate carbamoyltransferase activity"/>
    <property type="evidence" value="ECO:0007669"/>
    <property type="project" value="UniProtKB-UniRule"/>
</dbReference>
<protein>
    <recommendedName>
        <fullName evidence="7">Aspartate carbamoyltransferase</fullName>
        <ecNumber evidence="7">2.1.3.2</ecNumber>
    </recommendedName>
    <alternativeName>
        <fullName evidence="7">Aspartate transcarbamylase</fullName>
        <shortName evidence="7">ATCase</shortName>
    </alternativeName>
</protein>
<dbReference type="Gene3D" id="3.40.50.1370">
    <property type="entry name" value="Aspartate/ornithine carbamoyltransferase"/>
    <property type="match status" value="2"/>
</dbReference>
<dbReference type="PROSITE" id="PS00097">
    <property type="entry name" value="CARBAMOYLTRANSFERASE"/>
    <property type="match status" value="1"/>
</dbReference>
<evidence type="ECO:0000313" key="10">
    <source>
        <dbReference type="EMBL" id="OGE98549.1"/>
    </source>
</evidence>
<evidence type="ECO:0000259" key="9">
    <source>
        <dbReference type="Pfam" id="PF02729"/>
    </source>
</evidence>
<feature type="binding site" evidence="7">
    <location>
        <position position="264"/>
    </location>
    <ligand>
        <name>carbamoyl phosphate</name>
        <dbReference type="ChEBI" id="CHEBI:58228"/>
    </ligand>
</feature>
<feature type="domain" description="Aspartate/ornithine carbamoyltransferase carbamoyl-P binding" evidence="9">
    <location>
        <begin position="2"/>
        <end position="145"/>
    </location>
</feature>
<organism evidence="10 11">
    <name type="scientific">Candidatus Doudnabacteria bacterium RIFCSPLOWO2_02_FULL_48_13</name>
    <dbReference type="NCBI Taxonomy" id="1817845"/>
    <lineage>
        <taxon>Bacteria</taxon>
        <taxon>Candidatus Doudnaibacteriota</taxon>
    </lineage>
</organism>
<feature type="binding site" evidence="7">
    <location>
        <position position="105"/>
    </location>
    <ligand>
        <name>carbamoyl phosphate</name>
        <dbReference type="ChEBI" id="CHEBI:58228"/>
    </ligand>
</feature>
<evidence type="ECO:0000256" key="7">
    <source>
        <dbReference type="HAMAP-Rule" id="MF_00001"/>
    </source>
</evidence>
<dbReference type="GO" id="GO:0006207">
    <property type="term" value="P:'de novo' pyrimidine nucleobase biosynthetic process"/>
    <property type="evidence" value="ECO:0007669"/>
    <property type="project" value="InterPro"/>
</dbReference>
<evidence type="ECO:0000256" key="2">
    <source>
        <dbReference type="ARBA" id="ARBA00008896"/>
    </source>
</evidence>
<comment type="subunit">
    <text evidence="7">Heterododecamer (2C3:3R2) of six catalytic PyrB chains organized as two trimers (C3), and six regulatory PyrI chains organized as three dimers (R2).</text>
</comment>
<dbReference type="PANTHER" id="PTHR45753:SF6">
    <property type="entry name" value="ASPARTATE CARBAMOYLTRANSFERASE"/>
    <property type="match status" value="1"/>
</dbReference>
<evidence type="ECO:0000313" key="11">
    <source>
        <dbReference type="Proteomes" id="UP000177235"/>
    </source>
</evidence>
<dbReference type="InterPro" id="IPR006132">
    <property type="entry name" value="Asp/Orn_carbamoyltranf_P-bd"/>
</dbReference>
<proteinExistence type="inferred from homology"/>
<dbReference type="PRINTS" id="PR00101">
    <property type="entry name" value="ATCASE"/>
</dbReference>
<name>A0A1F5Q8N2_9BACT</name>
<feature type="binding site" evidence="7">
    <location>
        <position position="133"/>
    </location>
    <ligand>
        <name>carbamoyl phosphate</name>
        <dbReference type="ChEBI" id="CHEBI:58228"/>
    </ligand>
</feature>
<comment type="caution">
    <text evidence="7">Lacks conserved residue(s) required for the propagation of feature annotation.</text>
</comment>
<feature type="binding site" evidence="7">
    <location>
        <position position="224"/>
    </location>
    <ligand>
        <name>L-aspartate</name>
        <dbReference type="ChEBI" id="CHEBI:29991"/>
    </ligand>
</feature>
<feature type="binding site" evidence="7">
    <location>
        <position position="55"/>
    </location>
    <ligand>
        <name>carbamoyl phosphate</name>
        <dbReference type="ChEBI" id="CHEBI:58228"/>
    </ligand>
</feature>
<accession>A0A1F5Q8N2</accession>
<dbReference type="InterPro" id="IPR002082">
    <property type="entry name" value="Asp_carbamoyltransf"/>
</dbReference>
<dbReference type="HAMAP" id="MF_00001">
    <property type="entry name" value="Asp_carb_tr"/>
    <property type="match status" value="1"/>
</dbReference>
<keyword evidence="4 7" id="KW-0665">Pyrimidine biosynthesis</keyword>
<evidence type="ECO:0000256" key="3">
    <source>
        <dbReference type="ARBA" id="ARBA00022679"/>
    </source>
</evidence>
<reference evidence="10 11" key="1">
    <citation type="journal article" date="2016" name="Nat. Commun.">
        <title>Thousands of microbial genomes shed light on interconnected biogeochemical processes in an aquifer system.</title>
        <authorList>
            <person name="Anantharaman K."/>
            <person name="Brown C.T."/>
            <person name="Hug L.A."/>
            <person name="Sharon I."/>
            <person name="Castelle C.J."/>
            <person name="Probst A.J."/>
            <person name="Thomas B.C."/>
            <person name="Singh A."/>
            <person name="Wilkins M.J."/>
            <person name="Karaoz U."/>
            <person name="Brodie E.L."/>
            <person name="Williams K.H."/>
            <person name="Hubbard S.S."/>
            <person name="Banfield J.F."/>
        </authorList>
    </citation>
    <scope>NUCLEOTIDE SEQUENCE [LARGE SCALE GENOMIC DNA]</scope>
</reference>
<evidence type="ECO:0000256" key="6">
    <source>
        <dbReference type="ARBA" id="ARBA00048859"/>
    </source>
</evidence>